<sequence length="138" mass="16371">MAKEKQLKTARCILTRDDKYFLVMHQTRMFSGSKRWGLPGGRIEPGEACDKALIRELREELYINVDDLMEVGDYRYKGHDHRIFAAECHETITRFDRNEIKRIGWHTADDIRRYEHRGLLHAGFEWQAVLDFESLRSS</sequence>
<keyword evidence="2" id="KW-0378">Hydrolase</keyword>
<name>A0A381XX88_9ZZZZ</name>
<reference evidence="4" key="1">
    <citation type="submission" date="2018-05" db="EMBL/GenBank/DDBJ databases">
        <authorList>
            <person name="Lanie J.A."/>
            <person name="Ng W.-L."/>
            <person name="Kazmierczak K.M."/>
            <person name="Andrzejewski T.M."/>
            <person name="Davidsen T.M."/>
            <person name="Wayne K.J."/>
            <person name="Tettelin H."/>
            <person name="Glass J.I."/>
            <person name="Rusch D."/>
            <person name="Podicherti R."/>
            <person name="Tsui H.-C.T."/>
            <person name="Winkler M.E."/>
        </authorList>
    </citation>
    <scope>NUCLEOTIDE SEQUENCE</scope>
</reference>
<comment type="cofactor">
    <cofactor evidence="1">
        <name>Mg(2+)</name>
        <dbReference type="ChEBI" id="CHEBI:18420"/>
    </cofactor>
</comment>
<dbReference type="EMBL" id="UINC01016697">
    <property type="protein sequence ID" value="SVA69325.1"/>
    <property type="molecule type" value="Genomic_DNA"/>
</dbReference>
<dbReference type="Pfam" id="PF00293">
    <property type="entry name" value="NUDIX"/>
    <property type="match status" value="1"/>
</dbReference>
<dbReference type="SUPFAM" id="SSF55811">
    <property type="entry name" value="Nudix"/>
    <property type="match status" value="1"/>
</dbReference>
<gene>
    <name evidence="4" type="ORF">METZ01_LOCUS122179</name>
</gene>
<dbReference type="PANTHER" id="PTHR43046">
    <property type="entry name" value="GDP-MANNOSE MANNOSYL HYDROLASE"/>
    <property type="match status" value="1"/>
</dbReference>
<evidence type="ECO:0000259" key="3">
    <source>
        <dbReference type="PROSITE" id="PS51462"/>
    </source>
</evidence>
<evidence type="ECO:0000256" key="2">
    <source>
        <dbReference type="ARBA" id="ARBA00022801"/>
    </source>
</evidence>
<dbReference type="PRINTS" id="PR00502">
    <property type="entry name" value="NUDIXFAMILY"/>
</dbReference>
<dbReference type="GO" id="GO:0016787">
    <property type="term" value="F:hydrolase activity"/>
    <property type="evidence" value="ECO:0007669"/>
    <property type="project" value="UniProtKB-KW"/>
</dbReference>
<dbReference type="InterPro" id="IPR000086">
    <property type="entry name" value="NUDIX_hydrolase_dom"/>
</dbReference>
<proteinExistence type="predicted"/>
<dbReference type="PANTHER" id="PTHR43046:SF2">
    <property type="entry name" value="8-OXO-DGTP DIPHOSPHATASE-RELATED"/>
    <property type="match status" value="1"/>
</dbReference>
<evidence type="ECO:0000313" key="4">
    <source>
        <dbReference type="EMBL" id="SVA69325.1"/>
    </source>
</evidence>
<organism evidence="4">
    <name type="scientific">marine metagenome</name>
    <dbReference type="NCBI Taxonomy" id="408172"/>
    <lineage>
        <taxon>unclassified sequences</taxon>
        <taxon>metagenomes</taxon>
        <taxon>ecological metagenomes</taxon>
    </lineage>
</organism>
<dbReference type="InterPro" id="IPR020476">
    <property type="entry name" value="Nudix_hydrolase"/>
</dbReference>
<dbReference type="AlphaFoldDB" id="A0A381XX88"/>
<feature type="domain" description="Nudix hydrolase" evidence="3">
    <location>
        <begin position="4"/>
        <end position="134"/>
    </location>
</feature>
<protein>
    <recommendedName>
        <fullName evidence="3">Nudix hydrolase domain-containing protein</fullName>
    </recommendedName>
</protein>
<dbReference type="PROSITE" id="PS51462">
    <property type="entry name" value="NUDIX"/>
    <property type="match status" value="1"/>
</dbReference>
<dbReference type="Gene3D" id="3.90.79.10">
    <property type="entry name" value="Nucleoside Triphosphate Pyrophosphohydrolase"/>
    <property type="match status" value="1"/>
</dbReference>
<evidence type="ECO:0000256" key="1">
    <source>
        <dbReference type="ARBA" id="ARBA00001946"/>
    </source>
</evidence>
<dbReference type="CDD" id="cd02883">
    <property type="entry name" value="NUDIX_Hydrolase"/>
    <property type="match status" value="1"/>
</dbReference>
<dbReference type="InterPro" id="IPR015797">
    <property type="entry name" value="NUDIX_hydrolase-like_dom_sf"/>
</dbReference>
<accession>A0A381XX88</accession>